<protein>
    <recommendedName>
        <fullName evidence="4">Methyltransferase domain-containing protein</fullName>
    </recommendedName>
</protein>
<dbReference type="STRING" id="69771.A0A1V6PBJ7"/>
<dbReference type="InterPro" id="IPR029063">
    <property type="entry name" value="SAM-dependent_MTases_sf"/>
</dbReference>
<dbReference type="OrthoDB" id="540004at2759"/>
<evidence type="ECO:0000313" key="3">
    <source>
        <dbReference type="Proteomes" id="UP000191522"/>
    </source>
</evidence>
<keyword evidence="3" id="KW-1185">Reference proteome</keyword>
<accession>A0A1V6PBJ7</accession>
<evidence type="ECO:0000313" key="2">
    <source>
        <dbReference type="EMBL" id="OQD74419.1"/>
    </source>
</evidence>
<dbReference type="SUPFAM" id="SSF53335">
    <property type="entry name" value="S-adenosyl-L-methionine-dependent methyltransferases"/>
    <property type="match status" value="1"/>
</dbReference>
<dbReference type="Proteomes" id="UP000191522">
    <property type="component" value="Unassembled WGS sequence"/>
</dbReference>
<feature type="region of interest" description="Disordered" evidence="1">
    <location>
        <begin position="92"/>
        <end position="125"/>
    </location>
</feature>
<evidence type="ECO:0008006" key="4">
    <source>
        <dbReference type="Google" id="ProtNLM"/>
    </source>
</evidence>
<organism evidence="2 3">
    <name type="scientific">Penicillium decumbens</name>
    <dbReference type="NCBI Taxonomy" id="69771"/>
    <lineage>
        <taxon>Eukaryota</taxon>
        <taxon>Fungi</taxon>
        <taxon>Dikarya</taxon>
        <taxon>Ascomycota</taxon>
        <taxon>Pezizomycotina</taxon>
        <taxon>Eurotiomycetes</taxon>
        <taxon>Eurotiomycetidae</taxon>
        <taxon>Eurotiales</taxon>
        <taxon>Aspergillaceae</taxon>
        <taxon>Penicillium</taxon>
    </lineage>
</organism>
<dbReference type="Gene3D" id="3.40.50.150">
    <property type="entry name" value="Vaccinia Virus protein VP39"/>
    <property type="match status" value="1"/>
</dbReference>
<gene>
    <name evidence="2" type="ORF">PENDEC_c011G07067</name>
</gene>
<proteinExistence type="predicted"/>
<feature type="compositionally biased region" description="Polar residues" evidence="1">
    <location>
        <begin position="114"/>
        <end position="124"/>
    </location>
</feature>
<dbReference type="AlphaFoldDB" id="A0A1V6PBJ7"/>
<dbReference type="EMBL" id="MDYL01000011">
    <property type="protein sequence ID" value="OQD74419.1"/>
    <property type="molecule type" value="Genomic_DNA"/>
</dbReference>
<sequence length="240" mass="26136">MTLLQLFDLSDLPLFYSSTLHRSINMSSDAPPPLGERLFGLVEPAVLMAWAMRHYIHVCSEAVFKNGQVLAPIFRTRELRDKSFGRFWIEFTNTPSQPTTPPSTPPSTIDSEEFNPTNNRNSSALIPPLLKTTSGVVLDIGPGTGTQMPLLRSPSITTIYGCEPCHGLHAQLRAKAESEGLASKYHILGCGAAASDLLPALRDTKTGVTSGYDADVKIGVFDTILCVRVLCSVPEMERTC</sequence>
<evidence type="ECO:0000256" key="1">
    <source>
        <dbReference type="SAM" id="MobiDB-lite"/>
    </source>
</evidence>
<reference evidence="3" key="1">
    <citation type="journal article" date="2017" name="Nat. Microbiol.">
        <title>Global analysis of biosynthetic gene clusters reveals vast potential of secondary metabolite production in Penicillium species.</title>
        <authorList>
            <person name="Nielsen J.C."/>
            <person name="Grijseels S."/>
            <person name="Prigent S."/>
            <person name="Ji B."/>
            <person name="Dainat J."/>
            <person name="Nielsen K.F."/>
            <person name="Frisvad J.C."/>
            <person name="Workman M."/>
            <person name="Nielsen J."/>
        </authorList>
    </citation>
    <scope>NUCLEOTIDE SEQUENCE [LARGE SCALE GENOMIC DNA]</scope>
    <source>
        <strain evidence="3">IBT 11843</strain>
    </source>
</reference>
<name>A0A1V6PBJ7_PENDC</name>
<dbReference type="OMA" id="TIYGCEP"/>
<comment type="caution">
    <text evidence="2">The sequence shown here is derived from an EMBL/GenBank/DDBJ whole genome shotgun (WGS) entry which is preliminary data.</text>
</comment>